<keyword evidence="2 4" id="KW-0489">Methyltransferase</keyword>
<evidence type="ECO:0000256" key="4">
    <source>
        <dbReference type="RuleBase" id="RU362030"/>
    </source>
</evidence>
<evidence type="ECO:0000256" key="3">
    <source>
        <dbReference type="ARBA" id="ARBA00022679"/>
    </source>
</evidence>
<dbReference type="HOGENOM" id="CLU_056160_3_0_9"/>
<protein>
    <recommendedName>
        <fullName evidence="4">S-adenosyl-L-methionine-dependent methyltransferase</fullName>
        <ecNumber evidence="4">2.1.1.-</ecNumber>
    </recommendedName>
</protein>
<dbReference type="Pfam" id="PF04072">
    <property type="entry name" value="LCM"/>
    <property type="match status" value="1"/>
</dbReference>
<dbReference type="KEGG" id="dai:Desaci_2542"/>
<dbReference type="eggNOG" id="COG3315">
    <property type="taxonomic scope" value="Bacteria"/>
</dbReference>
<evidence type="ECO:0000256" key="2">
    <source>
        <dbReference type="ARBA" id="ARBA00022603"/>
    </source>
</evidence>
<evidence type="ECO:0000256" key="1">
    <source>
        <dbReference type="ARBA" id="ARBA00008138"/>
    </source>
</evidence>
<dbReference type="GO" id="GO:0032259">
    <property type="term" value="P:methylation"/>
    <property type="evidence" value="ECO:0007669"/>
    <property type="project" value="UniProtKB-KW"/>
</dbReference>
<sequence>MVSRNPSGTAFMMAFLRGFHAVYDNKKIFNDPLAYDLIPEEVREAFKQHLIKSAAEMAPELAKECTDDATSLRLAVRIMAGPVLARARFVEERLEEGIRKGIRQYIILGAGLDTFAYRRLDLTDRLQVFELDLPYTQELKRQLLGRLNLEKPEFLHYIPVDFTESNLSSALLESKYDSGQVSFFSWMGVTHYLPLESVLSTLKAIIKLSCSGSEIVFDYYDKLAFDPDKGSNRINYIMKNTKTIGETIITGFDPSKLSMDLALQGLQLLDNLGPEEIQQKYFKECNEGYAASEHVHLSHATW</sequence>
<accession>I4D6R0</accession>
<dbReference type="Gene3D" id="3.40.50.150">
    <property type="entry name" value="Vaccinia Virus protein VP39"/>
    <property type="match status" value="1"/>
</dbReference>
<comment type="function">
    <text evidence="4">Exhibits S-adenosyl-L-methionine-dependent methyltransferase activity.</text>
</comment>
<dbReference type="SUPFAM" id="SSF53335">
    <property type="entry name" value="S-adenosyl-L-methionine-dependent methyltransferases"/>
    <property type="match status" value="1"/>
</dbReference>
<dbReference type="InterPro" id="IPR029063">
    <property type="entry name" value="SAM-dependent_MTases_sf"/>
</dbReference>
<proteinExistence type="inferred from homology"/>
<dbReference type="PANTHER" id="PTHR43619">
    <property type="entry name" value="S-ADENOSYL-L-METHIONINE-DEPENDENT METHYLTRANSFERASE YKTD-RELATED"/>
    <property type="match status" value="1"/>
</dbReference>
<dbReference type="OrthoDB" id="9806164at2"/>
<dbReference type="RefSeq" id="WP_014827482.1">
    <property type="nucleotide sequence ID" value="NC_018068.1"/>
</dbReference>
<dbReference type="InterPro" id="IPR011610">
    <property type="entry name" value="SAM_mthyl_Trfase_ML2640-like"/>
</dbReference>
<dbReference type="GO" id="GO:0008168">
    <property type="term" value="F:methyltransferase activity"/>
    <property type="evidence" value="ECO:0007669"/>
    <property type="project" value="UniProtKB-UniRule"/>
</dbReference>
<dbReference type="NCBIfam" id="TIGR00027">
    <property type="entry name" value="mthyl_TIGR00027"/>
    <property type="match status" value="1"/>
</dbReference>
<dbReference type="Proteomes" id="UP000002892">
    <property type="component" value="Chromosome"/>
</dbReference>
<dbReference type="PANTHER" id="PTHR43619:SF2">
    <property type="entry name" value="S-ADENOSYL-L-METHIONINE-DEPENDENT METHYLTRANSFERASES SUPERFAMILY PROTEIN"/>
    <property type="match status" value="1"/>
</dbReference>
<evidence type="ECO:0000313" key="5">
    <source>
        <dbReference type="EMBL" id="AFM41484.1"/>
    </source>
</evidence>
<organism evidence="5 6">
    <name type="scientific">Desulfosporosinus acidiphilus (strain DSM 22704 / JCM 16185 / SJ4)</name>
    <dbReference type="NCBI Taxonomy" id="646529"/>
    <lineage>
        <taxon>Bacteria</taxon>
        <taxon>Bacillati</taxon>
        <taxon>Bacillota</taxon>
        <taxon>Clostridia</taxon>
        <taxon>Eubacteriales</taxon>
        <taxon>Desulfitobacteriaceae</taxon>
        <taxon>Desulfosporosinus</taxon>
    </lineage>
</organism>
<reference evidence="5 6" key="1">
    <citation type="journal article" date="2012" name="J. Bacteriol.">
        <title>Complete genome sequences of Desulfosporosinus orientis DSM765T, Desulfosporosinus youngiae DSM17734T, Desulfosporosinus meridiei DSM13257T, and Desulfosporosinus acidiphilus DSM22704T.</title>
        <authorList>
            <person name="Pester M."/>
            <person name="Brambilla E."/>
            <person name="Alazard D."/>
            <person name="Rattei T."/>
            <person name="Weinmaier T."/>
            <person name="Han J."/>
            <person name="Lucas S."/>
            <person name="Lapidus A."/>
            <person name="Cheng J.F."/>
            <person name="Goodwin L."/>
            <person name="Pitluck S."/>
            <person name="Peters L."/>
            <person name="Ovchinnikova G."/>
            <person name="Teshima H."/>
            <person name="Detter J.C."/>
            <person name="Han C.S."/>
            <person name="Tapia R."/>
            <person name="Land M.L."/>
            <person name="Hauser L."/>
            <person name="Kyrpides N.C."/>
            <person name="Ivanova N.N."/>
            <person name="Pagani I."/>
            <person name="Huntmann M."/>
            <person name="Wei C.L."/>
            <person name="Davenport K.W."/>
            <person name="Daligault H."/>
            <person name="Chain P.S."/>
            <person name="Chen A."/>
            <person name="Mavromatis K."/>
            <person name="Markowitz V."/>
            <person name="Szeto E."/>
            <person name="Mikhailova N."/>
            <person name="Pati A."/>
            <person name="Wagner M."/>
            <person name="Woyke T."/>
            <person name="Ollivier B."/>
            <person name="Klenk H.P."/>
            <person name="Spring S."/>
            <person name="Loy A."/>
        </authorList>
    </citation>
    <scope>NUCLEOTIDE SEQUENCE [LARGE SCALE GENOMIC DNA]</scope>
    <source>
        <strain evidence="6">DSM 22704 / JCM 16185 / SJ4</strain>
    </source>
</reference>
<keyword evidence="4" id="KW-0949">S-adenosyl-L-methionine</keyword>
<dbReference type="InterPro" id="IPR007213">
    <property type="entry name" value="Ppm1/Ppm2/Tcmp"/>
</dbReference>
<gene>
    <name evidence="5" type="ordered locus">Desaci_2542</name>
</gene>
<name>I4D6R0_DESAJ</name>
<dbReference type="EC" id="2.1.1.-" evidence="4"/>
<evidence type="ECO:0000313" key="6">
    <source>
        <dbReference type="Proteomes" id="UP000002892"/>
    </source>
</evidence>
<dbReference type="AlphaFoldDB" id="I4D6R0"/>
<keyword evidence="3 5" id="KW-0808">Transferase</keyword>
<keyword evidence="6" id="KW-1185">Reference proteome</keyword>
<comment type="similarity">
    <text evidence="1 4">Belongs to the UPF0677 family.</text>
</comment>
<dbReference type="EMBL" id="CP003639">
    <property type="protein sequence ID" value="AFM41484.1"/>
    <property type="molecule type" value="Genomic_DNA"/>
</dbReference>